<feature type="domain" description="G-protein coupled receptors family 3 profile" evidence="19">
    <location>
        <begin position="440"/>
        <end position="691"/>
    </location>
</feature>
<proteinExistence type="inferred from homology"/>
<dbReference type="InterPro" id="IPR054714">
    <property type="entry name" value="GPR158_179_extracellular"/>
</dbReference>
<evidence type="ECO:0000256" key="9">
    <source>
        <dbReference type="ARBA" id="ARBA00023136"/>
    </source>
</evidence>
<keyword evidence="5" id="KW-0732">Signal</keyword>
<dbReference type="PANTHER" id="PTHR32546:SF26">
    <property type="entry name" value="SMOG, ISOFORM D"/>
    <property type="match status" value="1"/>
</dbReference>
<feature type="transmembrane region" description="Helical" evidence="18">
    <location>
        <begin position="553"/>
        <end position="572"/>
    </location>
</feature>
<dbReference type="Pfam" id="PF22572">
    <property type="entry name" value="GPR158_179_EC"/>
    <property type="match status" value="1"/>
</dbReference>
<dbReference type="Pfam" id="PF00003">
    <property type="entry name" value="7tm_3"/>
    <property type="match status" value="1"/>
</dbReference>
<evidence type="ECO:0000256" key="12">
    <source>
        <dbReference type="ARBA" id="ARBA00023180"/>
    </source>
</evidence>
<evidence type="ECO:0000313" key="21">
    <source>
        <dbReference type="EMBL" id="KAL1244055.1"/>
    </source>
</evidence>
<feature type="transmembrane region" description="Helical" evidence="18">
    <location>
        <begin position="443"/>
        <end position="464"/>
    </location>
</feature>
<evidence type="ECO:0000256" key="4">
    <source>
        <dbReference type="ARBA" id="ARBA00022692"/>
    </source>
</evidence>
<sequence>MNYDWSVGLQMERTPPLVETQRGRFRRQSWNSMRRRAYSSFYESTPLNYIDFHLGVVRKRASFVDCWKASCGCKVVSTRCMAGVGRPASNACIRQAGNIQIAFCSEIQKVYYCFALLILVHQCAYICCSGVEVSTLESRSVKPALDSRQSWLRTLTDYFKLDKMHSGHRCGDLITDTAVPENLMHNLAVQRHGSVLASVASLVGLLCRSKPTEMCNESQTLETFLFSVLRISDCITEIGLQMDNGSWRLATRDLSLGFTNATTKVDNNFGWRLGMLISTRGQHRRLAASNRIGNYNVTYLWQVLCDQWGDKHMWQVIIFFNSSKMYHGNRYLRHSVEMPPFYISIPMHTIDVNQCDDSPQLAFRSTHGCDRKLTRCVFVPNGGFRIGSFKCCCLDGDASDEYCINGSPDGESLQNGLEILVHKCSKFVVDMQARNDPSIMSKVFLAINVFSILGACILIFVLATNRKIQECRSARITLMELALVGAILMYCKMVLEFFTPQKVICCLITWCRQLGFTVFYGALVLTIYSNMLERRPRRSNQNINTDRSLLKDIGYMIAFTTTGLIAWTMAIFEFEESTDSVHIVSEPSTTSNTDVITYSRYSTCALFKWHFVWHATELCLLFYGIYLCVKSRSSFSAKRNRFFVAILIEIIVTTIINAIKYKFWMTFTPSMTMLLSFVQVHLTITLITVIILSKVAYYGTFESSKNDSNKLSDSKQNHSSLAKLRDRILNGTLDFAELPITDMNPEDIRAELKRVYTQLRMFKVTNMYVENPHIYKKKVRKQSHPKRASLNQGVSKSLYDGPSSKTETEEASAAAVGSGDPESPNKPSTNDYTRRINSNLAVSQRSLETERRFIGDFYRITIFCQISKTLYLSRLFHEAC</sequence>
<evidence type="ECO:0000256" key="17">
    <source>
        <dbReference type="SAM" id="MobiDB-lite"/>
    </source>
</evidence>
<feature type="domain" description="GPR158/179 extracellular" evidence="20">
    <location>
        <begin position="341"/>
        <end position="396"/>
    </location>
</feature>
<evidence type="ECO:0000256" key="6">
    <source>
        <dbReference type="ARBA" id="ARBA00022989"/>
    </source>
</evidence>
<keyword evidence="3" id="KW-1003">Cell membrane</keyword>
<evidence type="ECO:0000256" key="16">
    <source>
        <dbReference type="ARBA" id="ARBA00034104"/>
    </source>
</evidence>
<keyword evidence="22" id="KW-1185">Reference proteome</keyword>
<evidence type="ECO:0000256" key="5">
    <source>
        <dbReference type="ARBA" id="ARBA00022729"/>
    </source>
</evidence>
<keyword evidence="12" id="KW-0325">Glycoprotein</keyword>
<keyword evidence="4 18" id="KW-0812">Transmembrane</keyword>
<evidence type="ECO:0000256" key="2">
    <source>
        <dbReference type="ARBA" id="ARBA00007242"/>
    </source>
</evidence>
<gene>
    <name evidence="21" type="ORF">TSPI_00656</name>
</gene>
<evidence type="ECO:0000256" key="3">
    <source>
        <dbReference type="ARBA" id="ARBA00022475"/>
    </source>
</evidence>
<evidence type="ECO:0000256" key="11">
    <source>
        <dbReference type="ARBA" id="ARBA00023170"/>
    </source>
</evidence>
<feature type="transmembrane region" description="Helical" evidence="18">
    <location>
        <begin position="507"/>
        <end position="532"/>
    </location>
</feature>
<dbReference type="EMBL" id="JBEUSY010000151">
    <property type="protein sequence ID" value="KAL1244055.1"/>
    <property type="molecule type" value="Genomic_DNA"/>
</dbReference>
<protein>
    <submittedName>
        <fullName evidence="21">Metabotropic glycine receptor</fullName>
    </submittedName>
</protein>
<evidence type="ECO:0000259" key="19">
    <source>
        <dbReference type="Pfam" id="PF00003"/>
    </source>
</evidence>
<evidence type="ECO:0000256" key="14">
    <source>
        <dbReference type="ARBA" id="ARBA00023257"/>
    </source>
</evidence>
<evidence type="ECO:0000256" key="10">
    <source>
        <dbReference type="ARBA" id="ARBA00023157"/>
    </source>
</evidence>
<keyword evidence="9 18" id="KW-0472">Membrane</keyword>
<feature type="transmembrane region" description="Helical" evidence="18">
    <location>
        <begin position="641"/>
        <end position="659"/>
    </location>
</feature>
<dbReference type="InterPro" id="IPR043458">
    <property type="entry name" value="GPR158/179"/>
</dbReference>
<accession>A0ABR3KTS8</accession>
<evidence type="ECO:0000256" key="18">
    <source>
        <dbReference type="SAM" id="Phobius"/>
    </source>
</evidence>
<keyword evidence="10" id="KW-1015">Disulfide bond</keyword>
<evidence type="ECO:0000256" key="15">
    <source>
        <dbReference type="ARBA" id="ARBA00023273"/>
    </source>
</evidence>
<keyword evidence="6 18" id="KW-1133">Transmembrane helix</keyword>
<evidence type="ECO:0000313" key="22">
    <source>
        <dbReference type="Proteomes" id="UP001558632"/>
    </source>
</evidence>
<comment type="similarity">
    <text evidence="2">Belongs to the G-protein coupled receptor 3 family.</text>
</comment>
<keyword evidence="13" id="KW-0807">Transducer</keyword>
<dbReference type="PANTHER" id="PTHR32546">
    <property type="entry name" value="G-PROTEIN COUPLED RECEPTOR 158-RELATED"/>
    <property type="match status" value="1"/>
</dbReference>
<dbReference type="InterPro" id="IPR017978">
    <property type="entry name" value="GPCR_3_C"/>
</dbReference>
<keyword evidence="15" id="KW-0966">Cell projection</keyword>
<evidence type="ECO:0000256" key="8">
    <source>
        <dbReference type="ARBA" id="ARBA00023040"/>
    </source>
</evidence>
<feature type="transmembrane region" description="Helical" evidence="18">
    <location>
        <begin position="476"/>
        <end position="495"/>
    </location>
</feature>
<feature type="transmembrane region" description="Helical" evidence="18">
    <location>
        <begin position="611"/>
        <end position="629"/>
    </location>
</feature>
<keyword evidence="11 21" id="KW-0675">Receptor</keyword>
<evidence type="ECO:0000256" key="7">
    <source>
        <dbReference type="ARBA" id="ARBA00023018"/>
    </source>
</evidence>
<evidence type="ECO:0000259" key="20">
    <source>
        <dbReference type="Pfam" id="PF22572"/>
    </source>
</evidence>
<feature type="compositionally biased region" description="Basic residues" evidence="17">
    <location>
        <begin position="778"/>
        <end position="787"/>
    </location>
</feature>
<comment type="caution">
    <text evidence="21">The sequence shown here is derived from an EMBL/GenBank/DDBJ whole genome shotgun (WGS) entry which is preliminary data.</text>
</comment>
<keyword evidence="8" id="KW-0297">G-protein coupled receptor</keyword>
<reference evidence="21 22" key="1">
    <citation type="submission" date="2024-07" db="EMBL/GenBank/DDBJ databases">
        <title>Enhanced genomic and transcriptomic resources for Trichinella pseudospiralis and T. spiralis underpin the discovery of pronounced molecular differences between stages and species.</title>
        <authorList>
            <person name="Pasi K.K."/>
            <person name="La Rosa G."/>
            <person name="Gomez-Morales M.A."/>
            <person name="Tosini F."/>
            <person name="Sumanam S."/>
            <person name="Young N.D."/>
            <person name="Chang B.C."/>
            <person name="Robin G.B."/>
        </authorList>
    </citation>
    <scope>NUCLEOTIDE SEQUENCE [LARGE SCALE GENOMIC DNA]</scope>
    <source>
        <strain evidence="21">ISS534</strain>
    </source>
</reference>
<feature type="region of interest" description="Disordered" evidence="17">
    <location>
        <begin position="778"/>
        <end position="837"/>
    </location>
</feature>
<feature type="transmembrane region" description="Helical" evidence="18">
    <location>
        <begin position="671"/>
        <end position="692"/>
    </location>
</feature>
<comment type="subcellular location">
    <subcellularLocation>
        <location evidence="1">Cell projection</location>
        <location evidence="1">Neuron projection</location>
    </subcellularLocation>
    <subcellularLocation>
        <location evidence="16">Postsynaptic cell membrane</location>
        <topology evidence="16">Multi-pass membrane protein</topology>
    </subcellularLocation>
</comment>
<keyword evidence="14" id="KW-0628">Postsynaptic cell membrane</keyword>
<dbReference type="Proteomes" id="UP001558632">
    <property type="component" value="Unassembled WGS sequence"/>
</dbReference>
<name>A0ABR3KTS8_TRISP</name>
<feature type="compositionally biased region" description="Polar residues" evidence="17">
    <location>
        <begin position="825"/>
        <end position="837"/>
    </location>
</feature>
<keyword evidence="7" id="KW-0770">Synapse</keyword>
<organism evidence="21 22">
    <name type="scientific">Trichinella spiralis</name>
    <name type="common">Trichina worm</name>
    <dbReference type="NCBI Taxonomy" id="6334"/>
    <lineage>
        <taxon>Eukaryota</taxon>
        <taxon>Metazoa</taxon>
        <taxon>Ecdysozoa</taxon>
        <taxon>Nematoda</taxon>
        <taxon>Enoplea</taxon>
        <taxon>Dorylaimia</taxon>
        <taxon>Trichinellida</taxon>
        <taxon>Trichinellidae</taxon>
        <taxon>Trichinella</taxon>
    </lineage>
</organism>
<evidence type="ECO:0000256" key="1">
    <source>
        <dbReference type="ARBA" id="ARBA00004487"/>
    </source>
</evidence>
<evidence type="ECO:0000256" key="13">
    <source>
        <dbReference type="ARBA" id="ARBA00023224"/>
    </source>
</evidence>